<dbReference type="AlphaFoldDB" id="A0AAD6HGJ3"/>
<gene>
    <name evidence="1" type="ORF">N7493_008116</name>
</gene>
<dbReference type="EMBL" id="JAQJAN010000012">
    <property type="protein sequence ID" value="KAJ5716205.1"/>
    <property type="molecule type" value="Genomic_DNA"/>
</dbReference>
<evidence type="ECO:0000313" key="1">
    <source>
        <dbReference type="EMBL" id="KAJ5716205.1"/>
    </source>
</evidence>
<sequence length="114" mass="13194">MDKIFNLLREYGALQVKYAATLAHDQAPDRESKYEILLHRCLTLESVLTFDWLELDDFPSSCPRSDSAYQPTVLPRDLNITPYSFKTLSTAKTYLLFWIAQVVLLRCAYQAERA</sequence>
<keyword evidence="2" id="KW-1185">Reference proteome</keyword>
<comment type="caution">
    <text evidence="1">The sequence shown here is derived from an EMBL/GenBank/DDBJ whole genome shotgun (WGS) entry which is preliminary data.</text>
</comment>
<protein>
    <submittedName>
        <fullName evidence="1">Uncharacterized protein</fullName>
    </submittedName>
</protein>
<dbReference type="Proteomes" id="UP001215712">
    <property type="component" value="Unassembled WGS sequence"/>
</dbReference>
<accession>A0AAD6HGJ3</accession>
<name>A0AAD6HGJ3_9EURO</name>
<proteinExistence type="predicted"/>
<organism evidence="1 2">
    <name type="scientific">Penicillium malachiteum</name>
    <dbReference type="NCBI Taxonomy" id="1324776"/>
    <lineage>
        <taxon>Eukaryota</taxon>
        <taxon>Fungi</taxon>
        <taxon>Dikarya</taxon>
        <taxon>Ascomycota</taxon>
        <taxon>Pezizomycotina</taxon>
        <taxon>Eurotiomycetes</taxon>
        <taxon>Eurotiomycetidae</taxon>
        <taxon>Eurotiales</taxon>
        <taxon>Aspergillaceae</taxon>
        <taxon>Penicillium</taxon>
    </lineage>
</organism>
<reference evidence="1" key="2">
    <citation type="submission" date="2023-01" db="EMBL/GenBank/DDBJ databases">
        <authorList>
            <person name="Petersen C."/>
        </authorList>
    </citation>
    <scope>NUCLEOTIDE SEQUENCE</scope>
    <source>
        <strain evidence="1">IBT 17514</strain>
    </source>
</reference>
<reference evidence="1" key="1">
    <citation type="journal article" date="2023" name="IMA Fungus">
        <title>Comparative genomic study of the Penicillium genus elucidates a diverse pangenome and 15 lateral gene transfer events.</title>
        <authorList>
            <person name="Petersen C."/>
            <person name="Sorensen T."/>
            <person name="Nielsen M.R."/>
            <person name="Sondergaard T.E."/>
            <person name="Sorensen J.L."/>
            <person name="Fitzpatrick D.A."/>
            <person name="Frisvad J.C."/>
            <person name="Nielsen K.L."/>
        </authorList>
    </citation>
    <scope>NUCLEOTIDE SEQUENCE</scope>
    <source>
        <strain evidence="1">IBT 17514</strain>
    </source>
</reference>
<evidence type="ECO:0000313" key="2">
    <source>
        <dbReference type="Proteomes" id="UP001215712"/>
    </source>
</evidence>